<accession>A0ABV0J4L1</accession>
<proteinExistence type="predicted"/>
<name>A0ABV0J4L1_9CYAN</name>
<reference evidence="1 2" key="1">
    <citation type="submission" date="2022-04" db="EMBL/GenBank/DDBJ databases">
        <title>Positive selection, recombination, and allopatry shape intraspecific diversity of widespread and dominant cyanobacteria.</title>
        <authorList>
            <person name="Wei J."/>
            <person name="Shu W."/>
            <person name="Hu C."/>
        </authorList>
    </citation>
    <scope>NUCLEOTIDE SEQUENCE [LARGE SCALE GENOMIC DNA]</scope>
    <source>
        <strain evidence="1 2">GB2-A4</strain>
    </source>
</reference>
<protein>
    <submittedName>
        <fullName evidence="1">Uncharacterized protein</fullName>
    </submittedName>
</protein>
<dbReference type="Proteomes" id="UP001464891">
    <property type="component" value="Unassembled WGS sequence"/>
</dbReference>
<gene>
    <name evidence="1" type="ORF">NC998_02575</name>
</gene>
<evidence type="ECO:0000313" key="2">
    <source>
        <dbReference type="Proteomes" id="UP001464891"/>
    </source>
</evidence>
<comment type="caution">
    <text evidence="1">The sequence shown here is derived from an EMBL/GenBank/DDBJ whole genome shotgun (WGS) entry which is preliminary data.</text>
</comment>
<dbReference type="EMBL" id="JAMPKM010000001">
    <property type="protein sequence ID" value="MEP0815976.1"/>
    <property type="molecule type" value="Genomic_DNA"/>
</dbReference>
<keyword evidence="2" id="KW-1185">Reference proteome</keyword>
<sequence length="74" mass="8017">MSIKVTGKIERKGIGPGTWALVGEDGQSYELHNAPGDLKKSGIQVTVEGQVREDVMTFAMIGPVLEVTKFEVKD</sequence>
<evidence type="ECO:0000313" key="1">
    <source>
        <dbReference type="EMBL" id="MEP0815976.1"/>
    </source>
</evidence>
<organism evidence="1 2">
    <name type="scientific">Trichocoleus desertorum GB2-A4</name>
    <dbReference type="NCBI Taxonomy" id="2933944"/>
    <lineage>
        <taxon>Bacteria</taxon>
        <taxon>Bacillati</taxon>
        <taxon>Cyanobacteriota</taxon>
        <taxon>Cyanophyceae</taxon>
        <taxon>Leptolyngbyales</taxon>
        <taxon>Trichocoleusaceae</taxon>
        <taxon>Trichocoleus</taxon>
    </lineage>
</organism>
<dbReference type="RefSeq" id="WP_190431609.1">
    <property type="nucleotide sequence ID" value="NZ_JAMPKM010000001.1"/>
</dbReference>